<accession>W4JQG6</accession>
<proteinExistence type="predicted"/>
<sequence>MASRRSVEASYGKTMVLIPFFIFEYAEHSKILPNFAVGTTSCLNIKSSSLRHAQTSSQATSIAIQLTYVNCPY</sequence>
<keyword evidence="2" id="KW-1185">Reference proteome</keyword>
<evidence type="ECO:0000313" key="1">
    <source>
        <dbReference type="EMBL" id="ETW75729.1"/>
    </source>
</evidence>
<dbReference type="InParanoid" id="W4JQG6"/>
<dbReference type="Proteomes" id="UP000030671">
    <property type="component" value="Unassembled WGS sequence"/>
</dbReference>
<organism evidence="1 2">
    <name type="scientific">Heterobasidion irregulare (strain TC 32-1)</name>
    <dbReference type="NCBI Taxonomy" id="747525"/>
    <lineage>
        <taxon>Eukaryota</taxon>
        <taxon>Fungi</taxon>
        <taxon>Dikarya</taxon>
        <taxon>Basidiomycota</taxon>
        <taxon>Agaricomycotina</taxon>
        <taxon>Agaricomycetes</taxon>
        <taxon>Russulales</taxon>
        <taxon>Bondarzewiaceae</taxon>
        <taxon>Heterobasidion</taxon>
        <taxon>Heterobasidion annosum species complex</taxon>
    </lineage>
</organism>
<dbReference type="RefSeq" id="XP_009551990.1">
    <property type="nucleotide sequence ID" value="XM_009553695.1"/>
</dbReference>
<gene>
    <name evidence="1" type="ORF">HETIRDRAFT_442213</name>
</gene>
<dbReference type="EMBL" id="KI925465">
    <property type="protein sequence ID" value="ETW75729.1"/>
    <property type="molecule type" value="Genomic_DNA"/>
</dbReference>
<reference evidence="1 2" key="1">
    <citation type="journal article" date="2012" name="New Phytol.">
        <title>Insight into trade-off between wood decay and parasitism from the genome of a fungal forest pathogen.</title>
        <authorList>
            <person name="Olson A."/>
            <person name="Aerts A."/>
            <person name="Asiegbu F."/>
            <person name="Belbahri L."/>
            <person name="Bouzid O."/>
            <person name="Broberg A."/>
            <person name="Canback B."/>
            <person name="Coutinho P.M."/>
            <person name="Cullen D."/>
            <person name="Dalman K."/>
            <person name="Deflorio G."/>
            <person name="van Diepen L.T."/>
            <person name="Dunand C."/>
            <person name="Duplessis S."/>
            <person name="Durling M."/>
            <person name="Gonthier P."/>
            <person name="Grimwood J."/>
            <person name="Fossdal C.G."/>
            <person name="Hansson D."/>
            <person name="Henrissat B."/>
            <person name="Hietala A."/>
            <person name="Himmelstrand K."/>
            <person name="Hoffmeister D."/>
            <person name="Hogberg N."/>
            <person name="James T.Y."/>
            <person name="Karlsson M."/>
            <person name="Kohler A."/>
            <person name="Kues U."/>
            <person name="Lee Y.H."/>
            <person name="Lin Y.C."/>
            <person name="Lind M."/>
            <person name="Lindquist E."/>
            <person name="Lombard V."/>
            <person name="Lucas S."/>
            <person name="Lunden K."/>
            <person name="Morin E."/>
            <person name="Murat C."/>
            <person name="Park J."/>
            <person name="Raffaello T."/>
            <person name="Rouze P."/>
            <person name="Salamov A."/>
            <person name="Schmutz J."/>
            <person name="Solheim H."/>
            <person name="Stahlberg J."/>
            <person name="Velez H."/>
            <person name="de Vries R.P."/>
            <person name="Wiebenga A."/>
            <person name="Woodward S."/>
            <person name="Yakovlev I."/>
            <person name="Garbelotto M."/>
            <person name="Martin F."/>
            <person name="Grigoriev I.V."/>
            <person name="Stenlid J."/>
        </authorList>
    </citation>
    <scope>NUCLEOTIDE SEQUENCE [LARGE SCALE GENOMIC DNA]</scope>
    <source>
        <strain evidence="1 2">TC 32-1</strain>
    </source>
</reference>
<protein>
    <submittedName>
        <fullName evidence="1">Uncharacterized protein</fullName>
    </submittedName>
</protein>
<dbReference type="AlphaFoldDB" id="W4JQG6"/>
<dbReference type="HOGENOM" id="CLU_2705103_0_0_1"/>
<name>W4JQG6_HETIT</name>
<dbReference type="KEGG" id="hir:HETIRDRAFT_442213"/>
<evidence type="ECO:0000313" key="2">
    <source>
        <dbReference type="Proteomes" id="UP000030671"/>
    </source>
</evidence>
<dbReference type="GeneID" id="20675424"/>